<dbReference type="Gene3D" id="3.80.10.10">
    <property type="entry name" value="Ribonuclease Inhibitor"/>
    <property type="match status" value="1"/>
</dbReference>
<reference evidence="1" key="1">
    <citation type="submission" date="2019-10" db="EMBL/GenBank/DDBJ databases">
        <authorList>
            <person name="Zhang R."/>
            <person name="Pan Y."/>
            <person name="Wang J."/>
            <person name="Ma R."/>
            <person name="Yu S."/>
        </authorList>
    </citation>
    <scope>NUCLEOTIDE SEQUENCE</scope>
    <source>
        <strain evidence="1">LA-IB0</strain>
        <tissue evidence="1">Leaf</tissue>
    </source>
</reference>
<dbReference type="Proteomes" id="UP000826271">
    <property type="component" value="Unassembled WGS sequence"/>
</dbReference>
<evidence type="ECO:0000313" key="2">
    <source>
        <dbReference type="Proteomes" id="UP000826271"/>
    </source>
</evidence>
<proteinExistence type="predicted"/>
<accession>A0AAV6XBL8</accession>
<dbReference type="InterPro" id="IPR032675">
    <property type="entry name" value="LRR_dom_sf"/>
</dbReference>
<dbReference type="SUPFAM" id="SSF52047">
    <property type="entry name" value="RNI-like"/>
    <property type="match status" value="1"/>
</dbReference>
<dbReference type="PANTHER" id="PTHR15140">
    <property type="entry name" value="TUBULIN-SPECIFIC CHAPERONE E"/>
    <property type="match status" value="1"/>
</dbReference>
<organism evidence="1 2">
    <name type="scientific">Buddleja alternifolia</name>
    <dbReference type="NCBI Taxonomy" id="168488"/>
    <lineage>
        <taxon>Eukaryota</taxon>
        <taxon>Viridiplantae</taxon>
        <taxon>Streptophyta</taxon>
        <taxon>Embryophyta</taxon>
        <taxon>Tracheophyta</taxon>
        <taxon>Spermatophyta</taxon>
        <taxon>Magnoliopsida</taxon>
        <taxon>eudicotyledons</taxon>
        <taxon>Gunneridae</taxon>
        <taxon>Pentapetalae</taxon>
        <taxon>asterids</taxon>
        <taxon>lamiids</taxon>
        <taxon>Lamiales</taxon>
        <taxon>Scrophulariaceae</taxon>
        <taxon>Buddlejeae</taxon>
        <taxon>Buddleja</taxon>
    </lineage>
</organism>
<gene>
    <name evidence="1" type="ORF">BUALT_Bualt07G0024100</name>
</gene>
<evidence type="ECO:0000313" key="1">
    <source>
        <dbReference type="EMBL" id="KAG8378815.1"/>
    </source>
</evidence>
<name>A0AAV6XBL8_9LAMI</name>
<dbReference type="AlphaFoldDB" id="A0AAV6XBL8"/>
<comment type="caution">
    <text evidence="1">The sequence shown here is derived from an EMBL/GenBank/DDBJ whole genome shotgun (WGS) entry which is preliminary data.</text>
</comment>
<protein>
    <submittedName>
        <fullName evidence="1">Uncharacterized protein</fullName>
    </submittedName>
</protein>
<keyword evidence="2" id="KW-1185">Reference proteome</keyword>
<dbReference type="EMBL" id="WHWC01000007">
    <property type="protein sequence ID" value="KAG8378815.1"/>
    <property type="molecule type" value="Genomic_DNA"/>
</dbReference>
<sequence length="333" mass="37898">MKQITEVANEAEEIIDSHVVDRLRQEHGDKTNGMGLSLLFSEDINIGADVVDELCEGSESPTDMGLISSTSFCQDIDKVIEKIDSIKEELLLTMVKAEGKAVQEQQPPRVSVRAGSSTLLPSRGNNTHVVGFDEHLMKIKVGIYFVRKLLGKKVALLNWRNTERKLQKVAGDFLWQLRSRYLFFPNDCFSAFPKQVEFELSPPNGLEMYDCHWLVVKLRSGPFFESEWHEWNPVEGEFLRLKFLSIGSTNLRRWNAEDIHFPCLETLVLSRIHDLQEIPSGIGEIGTLRLIYLHACGDTVMDSAIQIIEEQRSMGNDDHLRLHANNLAMETIF</sequence>
<dbReference type="PANTHER" id="PTHR15140:SF33">
    <property type="entry name" value="LATE BLIGHT RESISTANCE PROTEIN HOMOLOG R1A-3 ISOFORM X1"/>
    <property type="match status" value="1"/>
</dbReference>
<dbReference type="Gene3D" id="1.20.5.4130">
    <property type="match status" value="1"/>
</dbReference>